<evidence type="ECO:0000256" key="3">
    <source>
        <dbReference type="ARBA" id="ARBA00022452"/>
    </source>
</evidence>
<keyword evidence="4" id="KW-0812">Transmembrane</keyword>
<gene>
    <name evidence="9" type="ORF">SAMN05421788_103524</name>
</gene>
<dbReference type="PANTHER" id="PTHR35093">
    <property type="entry name" value="OUTER MEMBRANE PROTEIN NMB0088-RELATED"/>
    <property type="match status" value="1"/>
</dbReference>
<dbReference type="SUPFAM" id="SSF56935">
    <property type="entry name" value="Porins"/>
    <property type="match status" value="1"/>
</dbReference>
<dbReference type="EMBL" id="FTOR01000003">
    <property type="protein sequence ID" value="SIT10551.1"/>
    <property type="molecule type" value="Genomic_DNA"/>
</dbReference>
<dbReference type="STRING" id="477680.SAMN05421788_103524"/>
<dbReference type="AlphaFoldDB" id="A0A1N7PIY2"/>
<comment type="subcellular location">
    <subcellularLocation>
        <location evidence="1">Cell outer membrane</location>
        <topology evidence="1">Multi-pass membrane protein</topology>
    </subcellularLocation>
</comment>
<dbReference type="GO" id="GO:0009279">
    <property type="term" value="C:cell outer membrane"/>
    <property type="evidence" value="ECO:0007669"/>
    <property type="project" value="UniProtKB-SubCell"/>
</dbReference>
<evidence type="ECO:0000256" key="5">
    <source>
        <dbReference type="ARBA" id="ARBA00022729"/>
    </source>
</evidence>
<keyword evidence="5 8" id="KW-0732">Signal</keyword>
<protein>
    <submittedName>
        <fullName evidence="9">Outer membrane protein transport protein (OMPP1/FadL/TodX)</fullName>
    </submittedName>
</protein>
<sequence>MTKFTCCSIAATTLLLLTCVSGQAQTPDDALRSSWFIPRGSARSMAIGGAMGSLGGDISAASVNPAGIGLYKTKEIVFTPGFVFNSVKSNFRDSTTKSSKTGFAYGPIGFVLGNPEGRRNGWTSSAFALTVTQLASYNNQVSYAGYNNYSSFSEQYVEELAGDNADSYAAENNYINGSSLAFRTYLVDTLNNSSGAQIGYKTLVPFASGIYQQYNAVTRGGFHEINLAFAGNKSDRFYIGGSLGIPIVSYHRELFYQETDATGNTNNDFNSFQYREKFTSSGIGLNAKLGVIYKPTDYFRLGFAFHTPSLISFKDQLRASITTDLENYTGYRVFTETSDNLNSGKAVERNYNQLTPYRFIVSGSYVFREAANTRRQRAFITADIEYINHRGSRYSTSEDDNPGLKAYYKAVNEATKGYLKNAFNFRVGGEIKFAPWMIRLGAAYYGSPYQDKKLKANRMMTSGGIGYRNRGIFIDVTYAYMFNKDVDFPYRLNDAANTFSSLNNNRGNLIMTIGFKI</sequence>
<evidence type="ECO:0000256" key="8">
    <source>
        <dbReference type="SAM" id="SignalP"/>
    </source>
</evidence>
<evidence type="ECO:0000256" key="6">
    <source>
        <dbReference type="ARBA" id="ARBA00023136"/>
    </source>
</evidence>
<feature type="signal peptide" evidence="8">
    <location>
        <begin position="1"/>
        <end position="24"/>
    </location>
</feature>
<keyword evidence="6" id="KW-0472">Membrane</keyword>
<dbReference type="Proteomes" id="UP000186917">
    <property type="component" value="Unassembled WGS sequence"/>
</dbReference>
<dbReference type="InterPro" id="IPR005017">
    <property type="entry name" value="OMPP1/FadL/TodX"/>
</dbReference>
<keyword evidence="7" id="KW-0998">Cell outer membrane</keyword>
<comment type="similarity">
    <text evidence="2">Belongs to the OmpP1/FadL family.</text>
</comment>
<organism evidence="9 10">
    <name type="scientific">Filimonas lacunae</name>
    <dbReference type="NCBI Taxonomy" id="477680"/>
    <lineage>
        <taxon>Bacteria</taxon>
        <taxon>Pseudomonadati</taxon>
        <taxon>Bacteroidota</taxon>
        <taxon>Chitinophagia</taxon>
        <taxon>Chitinophagales</taxon>
        <taxon>Chitinophagaceae</taxon>
        <taxon>Filimonas</taxon>
    </lineage>
</organism>
<evidence type="ECO:0000256" key="7">
    <source>
        <dbReference type="ARBA" id="ARBA00023237"/>
    </source>
</evidence>
<evidence type="ECO:0000256" key="2">
    <source>
        <dbReference type="ARBA" id="ARBA00008163"/>
    </source>
</evidence>
<evidence type="ECO:0000313" key="10">
    <source>
        <dbReference type="Proteomes" id="UP000186917"/>
    </source>
</evidence>
<evidence type="ECO:0000313" key="9">
    <source>
        <dbReference type="EMBL" id="SIT10551.1"/>
    </source>
</evidence>
<proteinExistence type="inferred from homology"/>
<accession>A0A1N7PIY2</accession>
<reference evidence="10" key="1">
    <citation type="submission" date="2017-01" db="EMBL/GenBank/DDBJ databases">
        <authorList>
            <person name="Varghese N."/>
            <person name="Submissions S."/>
        </authorList>
    </citation>
    <scope>NUCLEOTIDE SEQUENCE [LARGE SCALE GENOMIC DNA]</scope>
    <source>
        <strain evidence="10">DSM 21054</strain>
    </source>
</reference>
<dbReference type="GO" id="GO:0015483">
    <property type="term" value="F:long-chain fatty acid transporting porin activity"/>
    <property type="evidence" value="ECO:0007669"/>
    <property type="project" value="TreeGrafter"/>
</dbReference>
<dbReference type="PANTHER" id="PTHR35093:SF8">
    <property type="entry name" value="OUTER MEMBRANE PROTEIN NMB0088-RELATED"/>
    <property type="match status" value="1"/>
</dbReference>
<dbReference type="Gene3D" id="2.40.160.60">
    <property type="entry name" value="Outer membrane protein transport protein (OMPP1/FadL/TodX)"/>
    <property type="match status" value="1"/>
</dbReference>
<name>A0A1N7PIY2_9BACT</name>
<feature type="chain" id="PRO_5013020967" evidence="8">
    <location>
        <begin position="25"/>
        <end position="517"/>
    </location>
</feature>
<evidence type="ECO:0000256" key="1">
    <source>
        <dbReference type="ARBA" id="ARBA00004571"/>
    </source>
</evidence>
<dbReference type="RefSeq" id="WP_076379324.1">
    <property type="nucleotide sequence ID" value="NZ_AP017422.1"/>
</dbReference>
<keyword evidence="3" id="KW-1134">Transmembrane beta strand</keyword>
<evidence type="ECO:0000256" key="4">
    <source>
        <dbReference type="ARBA" id="ARBA00022692"/>
    </source>
</evidence>
<keyword evidence="10" id="KW-1185">Reference proteome</keyword>